<gene>
    <name evidence="2" type="ORF">QLQ84_07735</name>
</gene>
<dbReference type="NCBIfam" id="TIGR02122">
    <property type="entry name" value="TRAP_TAXI"/>
    <property type="match status" value="1"/>
</dbReference>
<sequence length="326" mass="34633">MKPTLKTLLAAMVASATVLSAAATVQANERLLIGSTSSSSSHYGYFVAVNQIINSRLDGVSASVAETGATVDNLRRLSRDQIDLGLVTTNTGYHAYQGLEDFDGRPVDSRLLWVYTVAPQNVVMRQDADVTTLEALEGVRFNPGITGSATESTTEAVLETLGISPDYVRGSTTDVVDSIKDGRIMGYAKSGVGNKLDGSTMDIATFTPVDVLSLTGEQAETLRAEMPDVAIVDIPEGAGDGIPAYTTWAFGVAVHAHPDLDEEIAYQIVKAVMENPEPQANAFSAIRDADLAEMTLQVGTVPLHPGAARYFEEQGLEIPDALQPVE</sequence>
<name>A0ABT6VLM1_9GAMM</name>
<protein>
    <submittedName>
        <fullName evidence="2">TAXI family TRAP transporter solute-binding subunit</fullName>
    </submittedName>
</protein>
<reference evidence="2 3" key="1">
    <citation type="submission" date="2023-04" db="EMBL/GenBank/DDBJ databases">
        <title>Halomonas strains isolated from rhizosphere soil.</title>
        <authorList>
            <person name="Xu L."/>
            <person name="Sun J.-Q."/>
        </authorList>
    </citation>
    <scope>NUCLEOTIDE SEQUENCE [LARGE SCALE GENOMIC DNA]</scope>
    <source>
        <strain evidence="2 3">LN1S58</strain>
    </source>
</reference>
<organism evidence="2 3">
    <name type="scientific">Halomonas kalidii</name>
    <dbReference type="NCBI Taxonomy" id="3043293"/>
    <lineage>
        <taxon>Bacteria</taxon>
        <taxon>Pseudomonadati</taxon>
        <taxon>Pseudomonadota</taxon>
        <taxon>Gammaproteobacteria</taxon>
        <taxon>Oceanospirillales</taxon>
        <taxon>Halomonadaceae</taxon>
        <taxon>Halomonas</taxon>
    </lineage>
</organism>
<evidence type="ECO:0000313" key="3">
    <source>
        <dbReference type="Proteomes" id="UP001244242"/>
    </source>
</evidence>
<dbReference type="PANTHER" id="PTHR42941:SF1">
    <property type="entry name" value="SLL1037 PROTEIN"/>
    <property type="match status" value="1"/>
</dbReference>
<dbReference type="InterPro" id="IPR011852">
    <property type="entry name" value="TRAP_TAXI"/>
</dbReference>
<dbReference type="Proteomes" id="UP001244242">
    <property type="component" value="Unassembled WGS sequence"/>
</dbReference>
<feature type="signal peptide" evidence="1">
    <location>
        <begin position="1"/>
        <end position="27"/>
    </location>
</feature>
<feature type="chain" id="PRO_5046115682" evidence="1">
    <location>
        <begin position="28"/>
        <end position="326"/>
    </location>
</feature>
<keyword evidence="1" id="KW-0732">Signal</keyword>
<evidence type="ECO:0000313" key="2">
    <source>
        <dbReference type="EMBL" id="MDI5933681.1"/>
    </source>
</evidence>
<dbReference type="Gene3D" id="3.40.190.10">
    <property type="entry name" value="Periplasmic binding protein-like II"/>
    <property type="match status" value="2"/>
</dbReference>
<dbReference type="RefSeq" id="WP_282721180.1">
    <property type="nucleotide sequence ID" value="NZ_JASCQO010000034.1"/>
</dbReference>
<accession>A0ABT6VLM1</accession>
<evidence type="ECO:0000256" key="1">
    <source>
        <dbReference type="SAM" id="SignalP"/>
    </source>
</evidence>
<dbReference type="EMBL" id="JASCQO010000034">
    <property type="protein sequence ID" value="MDI5933681.1"/>
    <property type="molecule type" value="Genomic_DNA"/>
</dbReference>
<proteinExistence type="predicted"/>
<keyword evidence="3" id="KW-1185">Reference proteome</keyword>
<dbReference type="PANTHER" id="PTHR42941">
    <property type="entry name" value="SLL1037 PROTEIN"/>
    <property type="match status" value="1"/>
</dbReference>
<dbReference type="SUPFAM" id="SSF53850">
    <property type="entry name" value="Periplasmic binding protein-like II"/>
    <property type="match status" value="1"/>
</dbReference>
<comment type="caution">
    <text evidence="2">The sequence shown here is derived from an EMBL/GenBank/DDBJ whole genome shotgun (WGS) entry which is preliminary data.</text>
</comment>
<dbReference type="Pfam" id="PF16868">
    <property type="entry name" value="NMT1_3"/>
    <property type="match status" value="1"/>
</dbReference>